<dbReference type="Proteomes" id="UP000591131">
    <property type="component" value="Unassembled WGS sequence"/>
</dbReference>
<dbReference type="AlphaFoldDB" id="A0A7J6MR76"/>
<evidence type="ECO:0000313" key="3">
    <source>
        <dbReference type="Proteomes" id="UP000591131"/>
    </source>
</evidence>
<name>A0A7J6MR76_PERCH</name>
<dbReference type="OrthoDB" id="10528054at2759"/>
<feature type="region of interest" description="Disordered" evidence="1">
    <location>
        <begin position="96"/>
        <end position="201"/>
    </location>
</feature>
<comment type="caution">
    <text evidence="2">The sequence shown here is derived from an EMBL/GenBank/DDBJ whole genome shotgun (WGS) entry which is preliminary data.</text>
</comment>
<sequence>LNALDTTTSEPAAEDSVDRAVIDAELERLLTANPAHMSYDEYLKWYVSLKNVQRFYRTPVVDPLMFVDAFTQSDIDKASSIGAQSDEKTKVTVASWSSSSSTPAAAVGGWSSSSSSPSVAAASGPAARVASSSSTGWSSAQAVTSTTSSSWSSQQRPPPPPPPANGWSSVSSGDSRPPARSSAGVWSSSMHQQGWSSNNRR</sequence>
<evidence type="ECO:0000313" key="2">
    <source>
        <dbReference type="EMBL" id="KAF4673481.1"/>
    </source>
</evidence>
<organism evidence="2 3">
    <name type="scientific">Perkinsus chesapeaki</name>
    <name type="common">Clam parasite</name>
    <name type="synonym">Perkinsus andrewsi</name>
    <dbReference type="NCBI Taxonomy" id="330153"/>
    <lineage>
        <taxon>Eukaryota</taxon>
        <taxon>Sar</taxon>
        <taxon>Alveolata</taxon>
        <taxon>Perkinsozoa</taxon>
        <taxon>Perkinsea</taxon>
        <taxon>Perkinsida</taxon>
        <taxon>Perkinsidae</taxon>
        <taxon>Perkinsus</taxon>
    </lineage>
</organism>
<gene>
    <name evidence="2" type="primary">RFC2_2</name>
    <name evidence="2" type="ORF">FOL47_010534</name>
</gene>
<feature type="compositionally biased region" description="Polar residues" evidence="1">
    <location>
        <begin position="184"/>
        <end position="201"/>
    </location>
</feature>
<dbReference type="EMBL" id="JAAPAO010000082">
    <property type="protein sequence ID" value="KAF4673481.1"/>
    <property type="molecule type" value="Genomic_DNA"/>
</dbReference>
<protein>
    <submittedName>
        <fullName evidence="2">Subunit of heteropentameric Replication factor C (RF-C)</fullName>
    </submittedName>
</protein>
<keyword evidence="3" id="KW-1185">Reference proteome</keyword>
<accession>A0A7J6MR76</accession>
<reference evidence="2 3" key="1">
    <citation type="submission" date="2020-04" db="EMBL/GenBank/DDBJ databases">
        <title>Perkinsus chesapeaki whole genome sequence.</title>
        <authorList>
            <person name="Bogema D.R."/>
        </authorList>
    </citation>
    <scope>NUCLEOTIDE SEQUENCE [LARGE SCALE GENOMIC DNA]</scope>
    <source>
        <strain evidence="2">ATCC PRA-425</strain>
    </source>
</reference>
<evidence type="ECO:0000256" key="1">
    <source>
        <dbReference type="SAM" id="MobiDB-lite"/>
    </source>
</evidence>
<feature type="non-terminal residue" evidence="2">
    <location>
        <position position="201"/>
    </location>
</feature>
<feature type="compositionally biased region" description="Low complexity" evidence="1">
    <location>
        <begin position="96"/>
        <end position="155"/>
    </location>
</feature>
<proteinExistence type="predicted"/>